<reference evidence="3 4" key="1">
    <citation type="journal article" date="2024" name="Commun. Biol.">
        <title>Comparative genomic analysis of thermophilic fungi reveals convergent evolutionary adaptations and gene losses.</title>
        <authorList>
            <person name="Steindorff A.S."/>
            <person name="Aguilar-Pontes M.V."/>
            <person name="Robinson A.J."/>
            <person name="Andreopoulos B."/>
            <person name="LaButti K."/>
            <person name="Kuo A."/>
            <person name="Mondo S."/>
            <person name="Riley R."/>
            <person name="Otillar R."/>
            <person name="Haridas S."/>
            <person name="Lipzen A."/>
            <person name="Grimwood J."/>
            <person name="Schmutz J."/>
            <person name="Clum A."/>
            <person name="Reid I.D."/>
            <person name="Moisan M.C."/>
            <person name="Butler G."/>
            <person name="Nguyen T.T.M."/>
            <person name="Dewar K."/>
            <person name="Conant G."/>
            <person name="Drula E."/>
            <person name="Henrissat B."/>
            <person name="Hansel C."/>
            <person name="Singer S."/>
            <person name="Hutchinson M.I."/>
            <person name="de Vries R.P."/>
            <person name="Natvig D.O."/>
            <person name="Powell A.J."/>
            <person name="Tsang A."/>
            <person name="Grigoriev I.V."/>
        </authorList>
    </citation>
    <scope>NUCLEOTIDE SEQUENCE [LARGE SCALE GENOMIC DNA]</scope>
    <source>
        <strain evidence="3 4">CBS 620.91</strain>
    </source>
</reference>
<organism evidence="3 4">
    <name type="scientific">Humicola insolens</name>
    <name type="common">Soft-rot fungus</name>
    <dbReference type="NCBI Taxonomy" id="85995"/>
    <lineage>
        <taxon>Eukaryota</taxon>
        <taxon>Fungi</taxon>
        <taxon>Dikarya</taxon>
        <taxon>Ascomycota</taxon>
        <taxon>Pezizomycotina</taxon>
        <taxon>Sordariomycetes</taxon>
        <taxon>Sordariomycetidae</taxon>
        <taxon>Sordariales</taxon>
        <taxon>Chaetomiaceae</taxon>
        <taxon>Mycothermus</taxon>
    </lineage>
</organism>
<dbReference type="InterPro" id="IPR010730">
    <property type="entry name" value="HET"/>
</dbReference>
<name>A0ABR3VD37_HUMIN</name>
<dbReference type="Pfam" id="PF06985">
    <property type="entry name" value="HET"/>
    <property type="match status" value="1"/>
</dbReference>
<accession>A0ABR3VD37</accession>
<evidence type="ECO:0000259" key="2">
    <source>
        <dbReference type="Pfam" id="PF06985"/>
    </source>
</evidence>
<comment type="caution">
    <text evidence="3">The sequence shown here is derived from an EMBL/GenBank/DDBJ whole genome shotgun (WGS) entry which is preliminary data.</text>
</comment>
<dbReference type="Proteomes" id="UP001583172">
    <property type="component" value="Unassembled WGS sequence"/>
</dbReference>
<evidence type="ECO:0000313" key="3">
    <source>
        <dbReference type="EMBL" id="KAL1839712.1"/>
    </source>
</evidence>
<feature type="domain" description="Heterokaryon incompatibility" evidence="2">
    <location>
        <begin position="14"/>
        <end position="169"/>
    </location>
</feature>
<dbReference type="PANTHER" id="PTHR33112:SF16">
    <property type="entry name" value="HETEROKARYON INCOMPATIBILITY DOMAIN-CONTAINING PROTEIN"/>
    <property type="match status" value="1"/>
</dbReference>
<dbReference type="PANTHER" id="PTHR33112">
    <property type="entry name" value="DOMAIN PROTEIN, PUTATIVE-RELATED"/>
    <property type="match status" value="1"/>
</dbReference>
<protein>
    <recommendedName>
        <fullName evidence="2">Heterokaryon incompatibility domain-containing protein</fullName>
    </recommendedName>
</protein>
<evidence type="ECO:0000256" key="1">
    <source>
        <dbReference type="SAM" id="MobiDB-lite"/>
    </source>
</evidence>
<keyword evidence="4" id="KW-1185">Reference proteome</keyword>
<feature type="region of interest" description="Disordered" evidence="1">
    <location>
        <begin position="197"/>
        <end position="216"/>
    </location>
</feature>
<sequence length="496" mass="55304">MVQLVPGPHTPVDYAVLSYSWGDPSTMPPAEWARIKGAGTKTLNGQPVPERLNPFCMRSLPETMQDAITITASLGFPYIWIDNVCIPKGTDWDKEAGMMHEVYGNAAFTLIASSSTKATDRLLRDRLAWRDRGQAGPLREQWWLYDAEMPLERVRFEPPVAKRGWTLQEERLSPRVVYWTAQRWYWSCAECQVAEGGEPVKPVPQSQDPEPAPDCVSGSLRRSPQRFLSLCHTSDEDHLHSEWLDIVEAYTPRDLVAPQDRFLAIAGLAVRFYNAKAAHGGSVAGTEEYLAGLWRDDFARHLAWSVTAAVDSRHNLQHVAPSWSWASLPLRVQVRAKVPFTPAKHFEFIAVEHAEPLSTVPGAGLSDPKDEDPALTYLNRGRAVEERGRAAKVVEVQGRFRRFISDDAAREVSWESIERNRGGGRTGFDFSALPGQSIYARNLWDGRILSRDAHCGEVVGQLDYLASGVGGKAKSRFAPYIPEGAEKEIVCLEIGS</sequence>
<gene>
    <name evidence="3" type="ORF">VTJ49DRAFT_1217</name>
</gene>
<evidence type="ECO:0000313" key="4">
    <source>
        <dbReference type="Proteomes" id="UP001583172"/>
    </source>
</evidence>
<dbReference type="EMBL" id="JAZGSY010000143">
    <property type="protein sequence ID" value="KAL1839712.1"/>
    <property type="molecule type" value="Genomic_DNA"/>
</dbReference>
<proteinExistence type="predicted"/>